<dbReference type="SFLD" id="SFLDG01135">
    <property type="entry name" value="C1.5.6:_HAD__Beta-PGM__Phospha"/>
    <property type="match status" value="1"/>
</dbReference>
<dbReference type="SFLD" id="SFLDG01129">
    <property type="entry name" value="C1.5:_HAD__Beta-PGM__Phosphata"/>
    <property type="match status" value="1"/>
</dbReference>
<comment type="function">
    <text evidence="3">Catalyzes the hydrolytic dehalogenation of small (S)-2-haloalkanoic acids to yield the corresponding (R)-2-hydroxyalkanoic acids.</text>
</comment>
<dbReference type="SFLD" id="SFLDF00045">
    <property type="entry name" value="2-haloacid_dehalogenase"/>
    <property type="match status" value="1"/>
</dbReference>
<comment type="similarity">
    <text evidence="1 3">Belongs to the HAD-like hydrolase superfamily. S-2-haloalkanoic acid dehalogenase family.</text>
</comment>
<dbReference type="InterPro" id="IPR023198">
    <property type="entry name" value="PGP-like_dom2"/>
</dbReference>
<evidence type="ECO:0000256" key="1">
    <source>
        <dbReference type="ARBA" id="ARBA00008106"/>
    </source>
</evidence>
<dbReference type="InterPro" id="IPR051540">
    <property type="entry name" value="S-2-haloacid_dehalogenase"/>
</dbReference>
<dbReference type="SUPFAM" id="SSF56784">
    <property type="entry name" value="HAD-like"/>
    <property type="match status" value="1"/>
</dbReference>
<dbReference type="EC" id="3.8.1.2" evidence="3"/>
<organism evidence="4 5">
    <name type="scientific">Paramagnetospirillum marisnigri</name>
    <dbReference type="NCBI Taxonomy" id="1285242"/>
    <lineage>
        <taxon>Bacteria</taxon>
        <taxon>Pseudomonadati</taxon>
        <taxon>Pseudomonadota</taxon>
        <taxon>Alphaproteobacteria</taxon>
        <taxon>Rhodospirillales</taxon>
        <taxon>Magnetospirillaceae</taxon>
        <taxon>Paramagnetospirillum</taxon>
    </lineage>
</organism>
<sequence length="226" mass="24597">MITPGSVRVCVFDAYGTLMDLSAMVERFRPDLGDRAEPLLKLWRKRQLEISWLPPQVVTKADFWLVTGEALDEAMAHFGLDDSALHTRLMRAWLEPAMYPDVASSLLRLRAAGIKTAILSNGTRQMLDEGVRAAGLGPALDALLSVEQAGVFKPEPAVYKLVNDRFQVSPQSVCFVSGNAWDVHGAARSGFQVVWINRTGARAENLPRGTAATIATLADLPALLGV</sequence>
<dbReference type="InterPro" id="IPR006328">
    <property type="entry name" value="2-HAD"/>
</dbReference>
<keyword evidence="2 3" id="KW-0378">Hydrolase</keyword>
<evidence type="ECO:0000313" key="4">
    <source>
        <dbReference type="EMBL" id="OAN44060.1"/>
    </source>
</evidence>
<evidence type="ECO:0000256" key="3">
    <source>
        <dbReference type="RuleBase" id="RU368077"/>
    </source>
</evidence>
<dbReference type="Pfam" id="PF00702">
    <property type="entry name" value="Hydrolase"/>
    <property type="match status" value="1"/>
</dbReference>
<dbReference type="PANTHER" id="PTHR43316:SF3">
    <property type="entry name" value="HALOACID DEHALOGENASE, TYPE II (AFU_ORTHOLOGUE AFUA_2G07750)-RELATED"/>
    <property type="match status" value="1"/>
</dbReference>
<gene>
    <name evidence="4" type="ORF">A6A04_09295</name>
</gene>
<dbReference type="InterPro" id="IPR006439">
    <property type="entry name" value="HAD-SF_hydro_IA"/>
</dbReference>
<dbReference type="AlphaFoldDB" id="A0A178M5M3"/>
<dbReference type="SFLD" id="SFLDS00003">
    <property type="entry name" value="Haloacid_Dehalogenase"/>
    <property type="match status" value="1"/>
</dbReference>
<dbReference type="OrthoDB" id="7989657at2"/>
<protein>
    <recommendedName>
        <fullName evidence="3">(S)-2-haloacid dehalogenase</fullName>
        <ecNumber evidence="3">3.8.1.2</ecNumber>
    </recommendedName>
    <alternativeName>
        <fullName evidence="3">2-haloalkanoic acid dehalogenase</fullName>
    </alternativeName>
    <alternativeName>
        <fullName evidence="3">Halocarboxylic acid halidohydrolase</fullName>
    </alternativeName>
    <alternativeName>
        <fullName evidence="3">L-2-haloacid dehalogenase</fullName>
    </alternativeName>
</protein>
<name>A0A178M5M3_9PROT</name>
<dbReference type="NCBIfam" id="TIGR01493">
    <property type="entry name" value="HAD-SF-IA-v2"/>
    <property type="match status" value="1"/>
</dbReference>
<comment type="caution">
    <text evidence="4">The sequence shown here is derived from an EMBL/GenBank/DDBJ whole genome shotgun (WGS) entry which is preliminary data.</text>
</comment>
<reference evidence="4 5" key="1">
    <citation type="submission" date="2016-04" db="EMBL/GenBank/DDBJ databases">
        <title>Draft genome sequence of freshwater magnetotactic bacteria Magnetospirillum marisnigri SP-1 and Magnetospirillum moscoviense BB-1.</title>
        <authorList>
            <person name="Koziaeva V."/>
            <person name="Dziuba M.V."/>
            <person name="Ivanov T.M."/>
            <person name="Kuznetsov B."/>
            <person name="Grouzdev D.S."/>
        </authorList>
    </citation>
    <scope>NUCLEOTIDE SEQUENCE [LARGE SCALE GENOMIC DNA]</scope>
    <source>
        <strain evidence="4 5">SP-1</strain>
    </source>
</reference>
<proteinExistence type="inferred from homology"/>
<dbReference type="Proteomes" id="UP000078428">
    <property type="component" value="Unassembled WGS sequence"/>
</dbReference>
<evidence type="ECO:0000313" key="5">
    <source>
        <dbReference type="Proteomes" id="UP000078428"/>
    </source>
</evidence>
<dbReference type="InterPro" id="IPR036412">
    <property type="entry name" value="HAD-like_sf"/>
</dbReference>
<evidence type="ECO:0000256" key="2">
    <source>
        <dbReference type="ARBA" id="ARBA00022801"/>
    </source>
</evidence>
<dbReference type="STRING" id="1285242.A6A04_09295"/>
<dbReference type="Gene3D" id="3.40.50.1000">
    <property type="entry name" value="HAD superfamily/HAD-like"/>
    <property type="match status" value="1"/>
</dbReference>
<dbReference type="RefSeq" id="WP_068495853.1">
    <property type="nucleotide sequence ID" value="NZ_LWQT01000120.1"/>
</dbReference>
<dbReference type="EMBL" id="LWQT01000120">
    <property type="protein sequence ID" value="OAN44060.1"/>
    <property type="molecule type" value="Genomic_DNA"/>
</dbReference>
<comment type="catalytic activity">
    <reaction evidence="3">
        <text>an (S)-2-haloacid + H2O = a (2R)-2-hydroxycarboxylate + a halide anion + H(+)</text>
        <dbReference type="Rhea" id="RHEA:11192"/>
        <dbReference type="ChEBI" id="CHEBI:15377"/>
        <dbReference type="ChEBI" id="CHEBI:15378"/>
        <dbReference type="ChEBI" id="CHEBI:16042"/>
        <dbReference type="ChEBI" id="CHEBI:58314"/>
        <dbReference type="ChEBI" id="CHEBI:137405"/>
        <dbReference type="EC" id="3.8.1.2"/>
    </reaction>
</comment>
<dbReference type="GO" id="GO:0018784">
    <property type="term" value="F:(S)-2-haloacid dehalogenase activity"/>
    <property type="evidence" value="ECO:0007669"/>
    <property type="project" value="UniProtKB-UniRule"/>
</dbReference>
<keyword evidence="5" id="KW-1185">Reference proteome</keyword>
<dbReference type="Gene3D" id="1.10.150.240">
    <property type="entry name" value="Putative phosphatase, domain 2"/>
    <property type="match status" value="1"/>
</dbReference>
<dbReference type="PRINTS" id="PR00413">
    <property type="entry name" value="HADHALOGNASE"/>
</dbReference>
<dbReference type="NCBIfam" id="TIGR01428">
    <property type="entry name" value="HAD_type_II"/>
    <property type="match status" value="1"/>
</dbReference>
<accession>A0A178M5M3</accession>
<dbReference type="PANTHER" id="PTHR43316">
    <property type="entry name" value="HYDROLASE, HALOACID DELAHOGENASE-RELATED"/>
    <property type="match status" value="1"/>
</dbReference>
<dbReference type="InterPro" id="IPR023214">
    <property type="entry name" value="HAD_sf"/>
</dbReference>
<dbReference type="CDD" id="cd02588">
    <property type="entry name" value="HAD_L2-DEX"/>
    <property type="match status" value="1"/>
</dbReference>